<evidence type="ECO:0000313" key="1">
    <source>
        <dbReference type="EMBL" id="CAG8743347.1"/>
    </source>
</evidence>
<protein>
    <submittedName>
        <fullName evidence="1">10531_t:CDS:1</fullName>
    </submittedName>
</protein>
<keyword evidence="2" id="KW-1185">Reference proteome</keyword>
<reference evidence="1" key="1">
    <citation type="submission" date="2021-06" db="EMBL/GenBank/DDBJ databases">
        <authorList>
            <person name="Kallberg Y."/>
            <person name="Tangrot J."/>
            <person name="Rosling A."/>
        </authorList>
    </citation>
    <scope>NUCLEOTIDE SEQUENCE</scope>
    <source>
        <strain evidence="1">UK204</strain>
    </source>
</reference>
<dbReference type="AlphaFoldDB" id="A0A9N9IMC6"/>
<sequence>IFTNINESLTRKRDQNIVKIHIPGLDKVDKYVREAIHNEYNAQIIDNDIFIRYDGGNKENIHCELRNSARAHNPIWYATPNTICVAGGNDYRPDVGVWFQRPTFLQRQNPIVHQCPPPNVWIEVFFNEDPDRQNALDRIARVQQTHVIEFVGIALPQLSGPYRQNPFPAGESLL</sequence>
<feature type="non-terminal residue" evidence="1">
    <location>
        <position position="1"/>
    </location>
</feature>
<evidence type="ECO:0000313" key="2">
    <source>
        <dbReference type="Proteomes" id="UP000789570"/>
    </source>
</evidence>
<accession>A0A9N9IMC6</accession>
<gene>
    <name evidence="1" type="ORF">FCALED_LOCUS15783</name>
</gene>
<dbReference type="OrthoDB" id="2358744at2759"/>
<comment type="caution">
    <text evidence="1">The sequence shown here is derived from an EMBL/GenBank/DDBJ whole genome shotgun (WGS) entry which is preliminary data.</text>
</comment>
<name>A0A9N9IMC6_9GLOM</name>
<proteinExistence type="predicted"/>
<dbReference type="EMBL" id="CAJVPQ010015663">
    <property type="protein sequence ID" value="CAG8743347.1"/>
    <property type="molecule type" value="Genomic_DNA"/>
</dbReference>
<dbReference type="Proteomes" id="UP000789570">
    <property type="component" value="Unassembled WGS sequence"/>
</dbReference>
<feature type="non-terminal residue" evidence="1">
    <location>
        <position position="174"/>
    </location>
</feature>
<organism evidence="1 2">
    <name type="scientific">Funneliformis caledonium</name>
    <dbReference type="NCBI Taxonomy" id="1117310"/>
    <lineage>
        <taxon>Eukaryota</taxon>
        <taxon>Fungi</taxon>
        <taxon>Fungi incertae sedis</taxon>
        <taxon>Mucoromycota</taxon>
        <taxon>Glomeromycotina</taxon>
        <taxon>Glomeromycetes</taxon>
        <taxon>Glomerales</taxon>
        <taxon>Glomeraceae</taxon>
        <taxon>Funneliformis</taxon>
    </lineage>
</organism>